<reference evidence="6 7" key="1">
    <citation type="journal article" date="2018" name="Nat. Ecol. Evol.">
        <title>Genomic signatures of mitonuclear coevolution across populations of Tigriopus californicus.</title>
        <authorList>
            <person name="Barreto F.S."/>
            <person name="Watson E.T."/>
            <person name="Lima T.G."/>
            <person name="Willett C.S."/>
            <person name="Edmands S."/>
            <person name="Li W."/>
            <person name="Burton R.S."/>
        </authorList>
    </citation>
    <scope>NUCLEOTIDE SEQUENCE [LARGE SCALE GENOMIC DNA]</scope>
    <source>
        <strain evidence="6 7">San Diego</strain>
    </source>
</reference>
<dbReference type="CDD" id="cd00172">
    <property type="entry name" value="serpin"/>
    <property type="match status" value="1"/>
</dbReference>
<dbReference type="InterPro" id="IPR023795">
    <property type="entry name" value="Serpin_CS"/>
</dbReference>
<dbReference type="InterPro" id="IPR036186">
    <property type="entry name" value="Serpin_sf"/>
</dbReference>
<dbReference type="OrthoDB" id="9518664at2759"/>
<dbReference type="PROSITE" id="PS00284">
    <property type="entry name" value="SERPIN"/>
    <property type="match status" value="1"/>
</dbReference>
<dbReference type="GO" id="GO:0004867">
    <property type="term" value="F:serine-type endopeptidase inhibitor activity"/>
    <property type="evidence" value="ECO:0007669"/>
    <property type="project" value="UniProtKB-KW"/>
</dbReference>
<dbReference type="Gene3D" id="3.30.497.10">
    <property type="entry name" value="Antithrombin, subunit I, domain 2"/>
    <property type="match status" value="1"/>
</dbReference>
<dbReference type="InterPro" id="IPR042178">
    <property type="entry name" value="Serpin_sf_1"/>
</dbReference>
<protein>
    <recommendedName>
        <fullName evidence="5">Serpin domain-containing protein</fullName>
    </recommendedName>
</protein>
<feature type="domain" description="Serpin" evidence="5">
    <location>
        <begin position="37"/>
        <end position="404"/>
    </location>
</feature>
<keyword evidence="1" id="KW-0646">Protease inhibitor</keyword>
<keyword evidence="7" id="KW-1185">Reference proteome</keyword>
<gene>
    <name evidence="6" type="ORF">TCAL_02881</name>
</gene>
<dbReference type="SMART" id="SM00093">
    <property type="entry name" value="SERPIN"/>
    <property type="match status" value="1"/>
</dbReference>
<dbReference type="AlphaFoldDB" id="A0A553NY69"/>
<organism evidence="6 7">
    <name type="scientific">Tigriopus californicus</name>
    <name type="common">Marine copepod</name>
    <dbReference type="NCBI Taxonomy" id="6832"/>
    <lineage>
        <taxon>Eukaryota</taxon>
        <taxon>Metazoa</taxon>
        <taxon>Ecdysozoa</taxon>
        <taxon>Arthropoda</taxon>
        <taxon>Crustacea</taxon>
        <taxon>Multicrustacea</taxon>
        <taxon>Hexanauplia</taxon>
        <taxon>Copepoda</taxon>
        <taxon>Harpacticoida</taxon>
        <taxon>Harpacticidae</taxon>
        <taxon>Tigriopus</taxon>
    </lineage>
</organism>
<evidence type="ECO:0000313" key="6">
    <source>
        <dbReference type="EMBL" id="TRY70379.1"/>
    </source>
</evidence>
<evidence type="ECO:0000256" key="4">
    <source>
        <dbReference type="SAM" id="SignalP"/>
    </source>
</evidence>
<dbReference type="Proteomes" id="UP000318571">
    <property type="component" value="Chromosome 9"/>
</dbReference>
<name>A0A553NY69_TIGCA</name>
<evidence type="ECO:0000256" key="2">
    <source>
        <dbReference type="ARBA" id="ARBA00022900"/>
    </source>
</evidence>
<dbReference type="GO" id="GO:0005615">
    <property type="term" value="C:extracellular space"/>
    <property type="evidence" value="ECO:0007669"/>
    <property type="project" value="InterPro"/>
</dbReference>
<keyword evidence="4" id="KW-0732">Signal</keyword>
<evidence type="ECO:0000259" key="5">
    <source>
        <dbReference type="SMART" id="SM00093"/>
    </source>
</evidence>
<comment type="caution">
    <text evidence="6">The sequence shown here is derived from an EMBL/GenBank/DDBJ whole genome shotgun (WGS) entry which is preliminary data.</text>
</comment>
<evidence type="ECO:0000256" key="1">
    <source>
        <dbReference type="ARBA" id="ARBA00022690"/>
    </source>
</evidence>
<feature type="chain" id="PRO_5021730214" description="Serpin domain-containing protein" evidence="4">
    <location>
        <begin position="22"/>
        <end position="414"/>
    </location>
</feature>
<evidence type="ECO:0000313" key="7">
    <source>
        <dbReference type="Proteomes" id="UP000318571"/>
    </source>
</evidence>
<accession>A0A553NY69</accession>
<dbReference type="InterPro" id="IPR023796">
    <property type="entry name" value="Serpin_dom"/>
</dbReference>
<sequence>MKPTIIAMALLLVSVVQNSSTANISQKLSRSHFQFSVDLFKALVHQDENSGTNLLFSPYSVNSVLSMLFLGTSSSSKSSEELRAVLHYENMSYVDVHNAFKEIVNVFDDNYYDKKVRSVNGLFVQDGVTISSPYDRALREFYHAKVEHIDFRNADPSQTMGIVNDWINDVTEGQIPQLLNGPPSKDSKLLMVNAMALNAKWLNSFSPADTFNKGLYFLPGNQRLEIPMMSGRHTLPLGYSPEMECRILEIPFTQRRISMFVLLPDDTEGLNRLEANLTADSLKLLFSTLKDEVVNVRLPRFRLESEVKILDALENIGLSDIFNPQNSDLSLMAPYEQIHLSNIAHKSVLEVTENGAKGSSATYASLERVGTFGQKYFEVDHPFIFLVWDYYSGMLLLMGRVIHPESIGDGAESK</sequence>
<comment type="similarity">
    <text evidence="3">Belongs to the serpin family.</text>
</comment>
<feature type="signal peptide" evidence="4">
    <location>
        <begin position="1"/>
        <end position="21"/>
    </location>
</feature>
<dbReference type="PANTHER" id="PTHR11461">
    <property type="entry name" value="SERINE PROTEASE INHIBITOR, SERPIN"/>
    <property type="match status" value="1"/>
</dbReference>
<proteinExistence type="inferred from homology"/>
<dbReference type="InterPro" id="IPR000215">
    <property type="entry name" value="Serpin_fam"/>
</dbReference>
<dbReference type="OMA" id="WDYYSGM"/>
<dbReference type="InterPro" id="IPR042185">
    <property type="entry name" value="Serpin_sf_2"/>
</dbReference>
<evidence type="ECO:0000256" key="3">
    <source>
        <dbReference type="RuleBase" id="RU000411"/>
    </source>
</evidence>
<dbReference type="SUPFAM" id="SSF56574">
    <property type="entry name" value="Serpins"/>
    <property type="match status" value="1"/>
</dbReference>
<keyword evidence="2" id="KW-0722">Serine protease inhibitor</keyword>
<dbReference type="Gene3D" id="2.30.39.10">
    <property type="entry name" value="Alpha-1-antitrypsin, domain 1"/>
    <property type="match status" value="1"/>
</dbReference>
<dbReference type="Pfam" id="PF00079">
    <property type="entry name" value="Serpin"/>
    <property type="match status" value="1"/>
</dbReference>
<dbReference type="EMBL" id="VCGU01000009">
    <property type="protein sequence ID" value="TRY70379.1"/>
    <property type="molecule type" value="Genomic_DNA"/>
</dbReference>
<dbReference type="PANTHER" id="PTHR11461:SF342">
    <property type="entry name" value="SERINE PROTEASE INHIBITOR 28DC"/>
    <property type="match status" value="1"/>
</dbReference>
<dbReference type="STRING" id="6832.A0A553NY69"/>